<dbReference type="InterPro" id="IPR039460">
    <property type="entry name" value="SUPT7L/Spt7"/>
</dbReference>
<evidence type="ECO:0000256" key="2">
    <source>
        <dbReference type="ARBA" id="ARBA00023015"/>
    </source>
</evidence>
<dbReference type="AlphaFoldDB" id="A0AAJ6YPU8"/>
<dbReference type="Pfam" id="PF07524">
    <property type="entry name" value="Bromo_TP"/>
    <property type="match status" value="1"/>
</dbReference>
<name>A0AAJ6YPU8_9HYME</name>
<feature type="compositionally biased region" description="Acidic residues" evidence="5">
    <location>
        <begin position="301"/>
        <end position="310"/>
    </location>
</feature>
<dbReference type="InterPro" id="IPR006565">
    <property type="entry name" value="BTP"/>
</dbReference>
<keyword evidence="7" id="KW-1185">Reference proteome</keyword>
<reference evidence="8" key="1">
    <citation type="submission" date="2025-08" db="UniProtKB">
        <authorList>
            <consortium name="RefSeq"/>
        </authorList>
    </citation>
    <scope>IDENTIFICATION</scope>
</reference>
<evidence type="ECO:0000256" key="4">
    <source>
        <dbReference type="ARBA" id="ARBA00023242"/>
    </source>
</evidence>
<dbReference type="GO" id="GO:0000124">
    <property type="term" value="C:SAGA complex"/>
    <property type="evidence" value="ECO:0007669"/>
    <property type="project" value="InterPro"/>
</dbReference>
<protein>
    <submittedName>
        <fullName evidence="8">Uncharacterized protein LOC105365500</fullName>
    </submittedName>
</protein>
<dbReference type="GO" id="GO:0005634">
    <property type="term" value="C:nucleus"/>
    <property type="evidence" value="ECO:0007669"/>
    <property type="project" value="UniProtKB-SubCell"/>
</dbReference>
<dbReference type="PANTHER" id="PTHR28598">
    <property type="entry name" value="STAGA COMPLEX 65 SUBUNIT GAMMA"/>
    <property type="match status" value="1"/>
</dbReference>
<dbReference type="CDD" id="cd06847">
    <property type="entry name" value="HFD_SUPT7L"/>
    <property type="match status" value="1"/>
</dbReference>
<dbReference type="PANTHER" id="PTHR28598:SF1">
    <property type="entry name" value="STAGA COMPLEX 65 SUBUNIT GAMMA"/>
    <property type="match status" value="1"/>
</dbReference>
<feature type="region of interest" description="Disordered" evidence="5">
    <location>
        <begin position="301"/>
        <end position="327"/>
    </location>
</feature>
<keyword evidence="3" id="KW-0804">Transcription</keyword>
<dbReference type="GO" id="GO:0046982">
    <property type="term" value="F:protein heterodimerization activity"/>
    <property type="evidence" value="ECO:0007669"/>
    <property type="project" value="InterPro"/>
</dbReference>
<dbReference type="GeneID" id="105365500"/>
<dbReference type="KEGG" id="csol:105365500"/>
<evidence type="ECO:0000256" key="5">
    <source>
        <dbReference type="SAM" id="MobiDB-lite"/>
    </source>
</evidence>
<dbReference type="GO" id="GO:0003713">
    <property type="term" value="F:transcription coactivator activity"/>
    <property type="evidence" value="ECO:0007669"/>
    <property type="project" value="TreeGrafter"/>
</dbReference>
<dbReference type="RefSeq" id="XP_011501985.1">
    <property type="nucleotide sequence ID" value="XM_011503683.1"/>
</dbReference>
<comment type="subcellular location">
    <subcellularLocation>
        <location evidence="1">Nucleus</location>
    </subcellularLocation>
</comment>
<dbReference type="Gene3D" id="1.10.20.10">
    <property type="entry name" value="Histone, subunit A"/>
    <property type="match status" value="1"/>
</dbReference>
<evidence type="ECO:0000313" key="8">
    <source>
        <dbReference type="RefSeq" id="XP_011501985.1"/>
    </source>
</evidence>
<evidence type="ECO:0000313" key="7">
    <source>
        <dbReference type="Proteomes" id="UP000695007"/>
    </source>
</evidence>
<organism evidence="7 8">
    <name type="scientific">Ceratosolen solmsi marchali</name>
    <dbReference type="NCBI Taxonomy" id="326594"/>
    <lineage>
        <taxon>Eukaryota</taxon>
        <taxon>Metazoa</taxon>
        <taxon>Ecdysozoa</taxon>
        <taxon>Arthropoda</taxon>
        <taxon>Hexapoda</taxon>
        <taxon>Insecta</taxon>
        <taxon>Pterygota</taxon>
        <taxon>Neoptera</taxon>
        <taxon>Endopterygota</taxon>
        <taxon>Hymenoptera</taxon>
        <taxon>Apocrita</taxon>
        <taxon>Proctotrupomorpha</taxon>
        <taxon>Chalcidoidea</taxon>
        <taxon>Agaonidae</taxon>
        <taxon>Agaoninae</taxon>
        <taxon>Ceratosolen</taxon>
    </lineage>
</organism>
<keyword evidence="4" id="KW-0539">Nucleus</keyword>
<sequence length="327" mass="37367">MKSSKSSTTGGLWGELPVRETHKQEVITPDIIENIWRQVVDESNNSDCDYQMHRQSEYIQMPLGNLQVLNTVNLRQQLRAMEDGTILRNITVIEDEAQEELSKNSYSFTLPNKPNRKKFKNHVNISHLKPATVQGLLKHAVVILLAHIGYDKASDYAIATLTDVADHFLKRMGLLLKVASEERNYGFPDALEKVLVEANVGGILGLHNYYQEYILKHEKNVKQRVEIKMDQQRQLELNICNAKMELDEATSNLQFDELGEFGNVYREVPTLQLLDPEMGFPPSLDAGFQMLHSLEQDELNSLEVEEEEVNVSDSPSTTHQRSDFMKK</sequence>
<dbReference type="Proteomes" id="UP000695007">
    <property type="component" value="Unplaced"/>
</dbReference>
<feature type="domain" description="Bromodomain associated" evidence="6">
    <location>
        <begin position="136"/>
        <end position="180"/>
    </location>
</feature>
<proteinExistence type="predicted"/>
<evidence type="ECO:0000259" key="6">
    <source>
        <dbReference type="Pfam" id="PF07524"/>
    </source>
</evidence>
<evidence type="ECO:0000256" key="3">
    <source>
        <dbReference type="ARBA" id="ARBA00023163"/>
    </source>
</evidence>
<dbReference type="InterPro" id="IPR009072">
    <property type="entry name" value="Histone-fold"/>
</dbReference>
<accession>A0AAJ6YPU8</accession>
<keyword evidence="2" id="KW-0805">Transcription regulation</keyword>
<evidence type="ECO:0000256" key="1">
    <source>
        <dbReference type="ARBA" id="ARBA00004123"/>
    </source>
</evidence>
<gene>
    <name evidence="8" type="primary">LOC105365500</name>
</gene>